<dbReference type="CDD" id="cd03221">
    <property type="entry name" value="ABCF_EF-3"/>
    <property type="match status" value="2"/>
</dbReference>
<organism evidence="4 5">
    <name type="scientific">Solirubrobacter ginsenosidimutans</name>
    <dbReference type="NCBI Taxonomy" id="490573"/>
    <lineage>
        <taxon>Bacteria</taxon>
        <taxon>Bacillati</taxon>
        <taxon>Actinomycetota</taxon>
        <taxon>Thermoleophilia</taxon>
        <taxon>Solirubrobacterales</taxon>
        <taxon>Solirubrobacteraceae</taxon>
        <taxon>Solirubrobacter</taxon>
    </lineage>
</organism>
<dbReference type="GO" id="GO:0005524">
    <property type="term" value="F:ATP binding"/>
    <property type="evidence" value="ECO:0007669"/>
    <property type="project" value="UniProtKB-KW"/>
</dbReference>
<keyword evidence="2 4" id="KW-0067">ATP-binding</keyword>
<dbReference type="PANTHER" id="PTHR42855">
    <property type="entry name" value="ABC TRANSPORTER ATP-BINDING SUBUNIT"/>
    <property type="match status" value="1"/>
</dbReference>
<dbReference type="RefSeq" id="WP_270040070.1">
    <property type="nucleotide sequence ID" value="NZ_JAPDOD010000008.1"/>
</dbReference>
<reference evidence="4" key="1">
    <citation type="submission" date="2022-10" db="EMBL/GenBank/DDBJ databases">
        <title>The WGS of Solirubrobacter ginsenosidimutans DSM 21036.</title>
        <authorList>
            <person name="Jiang Z."/>
        </authorList>
    </citation>
    <scope>NUCLEOTIDE SEQUENCE</scope>
    <source>
        <strain evidence="4">DSM 21036</strain>
    </source>
</reference>
<dbReference type="GO" id="GO:0016887">
    <property type="term" value="F:ATP hydrolysis activity"/>
    <property type="evidence" value="ECO:0007669"/>
    <property type="project" value="InterPro"/>
</dbReference>
<proteinExistence type="predicted"/>
<protein>
    <submittedName>
        <fullName evidence="4">ATP-binding cassette domain-containing protein</fullName>
    </submittedName>
</protein>
<dbReference type="FunFam" id="3.40.50.300:FF:000011">
    <property type="entry name" value="Putative ABC transporter ATP-binding component"/>
    <property type="match status" value="1"/>
</dbReference>
<comment type="caution">
    <text evidence="4">The sequence shown here is derived from an EMBL/GenBank/DDBJ whole genome shotgun (WGS) entry which is preliminary data.</text>
</comment>
<dbReference type="InterPro" id="IPR003593">
    <property type="entry name" value="AAA+_ATPase"/>
</dbReference>
<dbReference type="PROSITE" id="PS00211">
    <property type="entry name" value="ABC_TRANSPORTER_1"/>
    <property type="match status" value="2"/>
</dbReference>
<sequence>MAGTLIAQNLHKAHGAAAILAGVSLTVAPGDVLGVVGPNGAGKSTLLRLLAGLDRPDRGDVRLTAGTAGYLPQEPDRAPGETLQHYLARRTGVADADARVQAATAGLATDEAGAADRYAEAFEAWLNLGGADLEQRAEAVLRDLGLDVKLLDLEVVALSGGQAARASLAAILLSRFDVLLLDEPTNDLDFDGLARLERFVAERPGGAVIVSHDRAFLARTVTRVLEIDEIAHTAAEYGGGWAGYLELRATAARHHEERYDTFSAQRDRLTDRAHTQRQWADRGVRRAKASAGGEKDKFVRNRAAERSEKQASKVRASEKAIERLEVVEKPWKRWELQLRFGGGERSGDVTVRLDGAEIRRGTFTLGPLDLELAWGERVALVGPNGSGKTTLVEGLIGTAPLAAGTRWIGPGVRIGTLDQARAGFDGTHTLIDAFVEQSGLQQQEARSLLAKFGLERDEVSRAARSLSPGERTRASLALLMASGANWLVLDEPTNHLDLPAIEQLETALDAYDGTLLLVTHDRELLQAVKLDRTIDLGAASATHR</sequence>
<evidence type="ECO:0000259" key="3">
    <source>
        <dbReference type="PROSITE" id="PS50893"/>
    </source>
</evidence>
<dbReference type="Proteomes" id="UP001149140">
    <property type="component" value="Unassembled WGS sequence"/>
</dbReference>
<dbReference type="InterPro" id="IPR051309">
    <property type="entry name" value="ABCF_ATPase"/>
</dbReference>
<evidence type="ECO:0000256" key="2">
    <source>
        <dbReference type="ARBA" id="ARBA00022840"/>
    </source>
</evidence>
<dbReference type="Pfam" id="PF00005">
    <property type="entry name" value="ABC_tran"/>
    <property type="match status" value="2"/>
</dbReference>
<dbReference type="PROSITE" id="PS50893">
    <property type="entry name" value="ABC_TRANSPORTER_2"/>
    <property type="match status" value="2"/>
</dbReference>
<gene>
    <name evidence="4" type="ORF">OM076_11765</name>
</gene>
<dbReference type="Gene3D" id="3.40.50.300">
    <property type="entry name" value="P-loop containing nucleotide triphosphate hydrolases"/>
    <property type="match status" value="2"/>
</dbReference>
<dbReference type="InterPro" id="IPR027417">
    <property type="entry name" value="P-loop_NTPase"/>
</dbReference>
<evidence type="ECO:0000256" key="1">
    <source>
        <dbReference type="ARBA" id="ARBA00022741"/>
    </source>
</evidence>
<dbReference type="SMART" id="SM00382">
    <property type="entry name" value="AAA"/>
    <property type="match status" value="2"/>
</dbReference>
<dbReference type="AlphaFoldDB" id="A0A9X3MR15"/>
<evidence type="ECO:0000313" key="4">
    <source>
        <dbReference type="EMBL" id="MDA0160944.1"/>
    </source>
</evidence>
<keyword evidence="1" id="KW-0547">Nucleotide-binding</keyword>
<accession>A0A9X3MR15</accession>
<dbReference type="PANTHER" id="PTHR42855:SF1">
    <property type="entry name" value="ABC TRANSPORTER DOMAIN-CONTAINING PROTEIN"/>
    <property type="match status" value="1"/>
</dbReference>
<dbReference type="SUPFAM" id="SSF52540">
    <property type="entry name" value="P-loop containing nucleoside triphosphate hydrolases"/>
    <property type="match status" value="2"/>
</dbReference>
<dbReference type="InterPro" id="IPR017871">
    <property type="entry name" value="ABC_transporter-like_CS"/>
</dbReference>
<evidence type="ECO:0000313" key="5">
    <source>
        <dbReference type="Proteomes" id="UP001149140"/>
    </source>
</evidence>
<feature type="domain" description="ABC transporter" evidence="3">
    <location>
        <begin position="5"/>
        <end position="263"/>
    </location>
</feature>
<keyword evidence="5" id="KW-1185">Reference proteome</keyword>
<name>A0A9X3MR15_9ACTN</name>
<dbReference type="InterPro" id="IPR003439">
    <property type="entry name" value="ABC_transporter-like_ATP-bd"/>
</dbReference>
<dbReference type="EMBL" id="JAPDOD010000008">
    <property type="protein sequence ID" value="MDA0160944.1"/>
    <property type="molecule type" value="Genomic_DNA"/>
</dbReference>
<feature type="domain" description="ABC transporter" evidence="3">
    <location>
        <begin position="344"/>
        <end position="544"/>
    </location>
</feature>